<dbReference type="FunFam" id="3.30.1050.10:FF:000001">
    <property type="entry name" value="Putative Non-specific lipid-transfer protein"/>
    <property type="match status" value="1"/>
</dbReference>
<dbReference type="InterPro" id="IPR003033">
    <property type="entry name" value="SCP2_sterol-bd_dom"/>
</dbReference>
<dbReference type="Pfam" id="PF02036">
    <property type="entry name" value="SCP2"/>
    <property type="match status" value="2"/>
</dbReference>
<feature type="domain" description="SCP2" evidence="1">
    <location>
        <begin position="162"/>
        <end position="258"/>
    </location>
</feature>
<accession>A0A139ACB0</accession>
<reference evidence="2 3" key="1">
    <citation type="journal article" date="2015" name="Genome Biol. Evol.">
        <title>Phylogenomic analyses indicate that early fungi evolved digesting cell walls of algal ancestors of land plants.</title>
        <authorList>
            <person name="Chang Y."/>
            <person name="Wang S."/>
            <person name="Sekimoto S."/>
            <person name="Aerts A.L."/>
            <person name="Choi C."/>
            <person name="Clum A."/>
            <person name="LaButti K.M."/>
            <person name="Lindquist E.A."/>
            <person name="Yee Ngan C."/>
            <person name="Ohm R.A."/>
            <person name="Salamov A.A."/>
            <person name="Grigoriev I.V."/>
            <person name="Spatafora J.W."/>
            <person name="Berbee M.L."/>
        </authorList>
    </citation>
    <scope>NUCLEOTIDE SEQUENCE [LARGE SCALE GENOMIC DNA]</scope>
    <source>
        <strain evidence="2 3">JEL478</strain>
    </source>
</reference>
<sequence>MSFKSAAQFAAMTSAFAALPDAEKAAQIKKTNAVFLFTVTSGGSAKEWLLDLKKSGTVQEVPEGGKPSVKPDINIICDDATFVDLIDGKINGQSAFMSGKIKIKGNMMLAMKLDNVIKVAKATPKPKAAAPAPAPAAALAEVPGFESSKVFAQLKAGIESLSPADQEKQVKNTKNVFQFDVKNASGTSQTWILDLKSGPTPKILTSGGPKPDITIAIADADFVNLALGKLNAQQAYMGGKLKVKGNLMAAMKLENVLKAARPAAKL</sequence>
<name>A0A139ACB0_GONPJ</name>
<dbReference type="OMA" id="APKADCT"/>
<evidence type="ECO:0000313" key="3">
    <source>
        <dbReference type="Proteomes" id="UP000070544"/>
    </source>
</evidence>
<evidence type="ECO:0000259" key="1">
    <source>
        <dbReference type="Pfam" id="PF02036"/>
    </source>
</evidence>
<dbReference type="Proteomes" id="UP000070544">
    <property type="component" value="Unassembled WGS sequence"/>
</dbReference>
<protein>
    <submittedName>
        <fullName evidence="2">Sterol-binding-like protein</fullName>
    </submittedName>
</protein>
<proteinExistence type="predicted"/>
<dbReference type="GO" id="GO:0005829">
    <property type="term" value="C:cytosol"/>
    <property type="evidence" value="ECO:0007669"/>
    <property type="project" value="TreeGrafter"/>
</dbReference>
<gene>
    <name evidence="2" type="ORF">M427DRAFT_135912</name>
</gene>
<keyword evidence="3" id="KW-1185">Reference proteome</keyword>
<dbReference type="AlphaFoldDB" id="A0A139ACB0"/>
<dbReference type="EMBL" id="KQ965770">
    <property type="protein sequence ID" value="KXS14299.1"/>
    <property type="molecule type" value="Genomic_DNA"/>
</dbReference>
<dbReference type="OrthoDB" id="10265837at2759"/>
<dbReference type="SUPFAM" id="SSF55718">
    <property type="entry name" value="SCP-like"/>
    <property type="match status" value="2"/>
</dbReference>
<organism evidence="2 3">
    <name type="scientific">Gonapodya prolifera (strain JEL478)</name>
    <name type="common">Monoblepharis prolifera</name>
    <dbReference type="NCBI Taxonomy" id="1344416"/>
    <lineage>
        <taxon>Eukaryota</taxon>
        <taxon>Fungi</taxon>
        <taxon>Fungi incertae sedis</taxon>
        <taxon>Chytridiomycota</taxon>
        <taxon>Chytridiomycota incertae sedis</taxon>
        <taxon>Monoblepharidomycetes</taxon>
        <taxon>Monoblepharidales</taxon>
        <taxon>Gonapodyaceae</taxon>
        <taxon>Gonapodya</taxon>
    </lineage>
</organism>
<dbReference type="PANTHER" id="PTHR10094:SF25">
    <property type="entry name" value="SCP2 STEROL-BINDING DOMAIN-CONTAINING PROTEIN 1"/>
    <property type="match status" value="1"/>
</dbReference>
<dbReference type="InterPro" id="IPR036527">
    <property type="entry name" value="SCP2_sterol-bd_dom_sf"/>
</dbReference>
<evidence type="ECO:0000313" key="2">
    <source>
        <dbReference type="EMBL" id="KXS14299.1"/>
    </source>
</evidence>
<dbReference type="PANTHER" id="PTHR10094">
    <property type="entry name" value="STEROL CARRIER PROTEIN 2 SCP-2 FAMILY PROTEIN"/>
    <property type="match status" value="1"/>
</dbReference>
<dbReference type="STRING" id="1344416.A0A139ACB0"/>
<feature type="domain" description="SCP2" evidence="1">
    <location>
        <begin position="18"/>
        <end position="118"/>
    </location>
</feature>
<dbReference type="Gene3D" id="3.30.1050.10">
    <property type="entry name" value="SCP2 sterol-binding domain"/>
    <property type="match status" value="2"/>
</dbReference>